<dbReference type="Pfam" id="PF00085">
    <property type="entry name" value="Thioredoxin"/>
    <property type="match status" value="1"/>
</dbReference>
<evidence type="ECO:0000313" key="3">
    <source>
        <dbReference type="Proteomes" id="UP000254266"/>
    </source>
</evidence>
<dbReference type="InterPro" id="IPR036249">
    <property type="entry name" value="Thioredoxin-like_sf"/>
</dbReference>
<dbReference type="Gene3D" id="3.40.30.10">
    <property type="entry name" value="Glutaredoxin"/>
    <property type="match status" value="1"/>
</dbReference>
<dbReference type="InterPro" id="IPR013766">
    <property type="entry name" value="Thioredoxin_domain"/>
</dbReference>
<sequence length="116" mass="13251">MLRLQHMQYITDIELLNEMKATGALFILFGGQHCSVCQSIRPQLTSMLEQQFPDMSGVYVDCEKSPEICAQHSVFTLPVVKVYIDGMKIAEEARSFSLKQLAQTIDRPYAMWKDSM</sequence>
<gene>
    <name evidence="2" type="ORF">DIZ80_00505</name>
</gene>
<evidence type="ECO:0000313" key="2">
    <source>
        <dbReference type="EMBL" id="RDH85987.1"/>
    </source>
</evidence>
<name>A0A370DNW1_9GAMM</name>
<dbReference type="AlphaFoldDB" id="A0A370DNW1"/>
<keyword evidence="3" id="KW-1185">Reference proteome</keyword>
<dbReference type="EMBL" id="QFXC01000002">
    <property type="protein sequence ID" value="RDH85987.1"/>
    <property type="molecule type" value="Genomic_DNA"/>
</dbReference>
<proteinExistence type="predicted"/>
<feature type="domain" description="Thioredoxin" evidence="1">
    <location>
        <begin position="21"/>
        <end position="106"/>
    </location>
</feature>
<dbReference type="SUPFAM" id="SSF52833">
    <property type="entry name" value="Thioredoxin-like"/>
    <property type="match status" value="1"/>
</dbReference>
<dbReference type="CDD" id="cd02947">
    <property type="entry name" value="TRX_family"/>
    <property type="match status" value="1"/>
</dbReference>
<accession>A0A370DNW1</accession>
<reference evidence="2 3" key="1">
    <citation type="journal article" date="2018" name="ISME J.">
        <title>Endosymbiont genomes yield clues of tubeworm success.</title>
        <authorList>
            <person name="Li Y."/>
            <person name="Liles M.R."/>
            <person name="Halanych K.M."/>
        </authorList>
    </citation>
    <scope>NUCLEOTIDE SEQUENCE [LARGE SCALE GENOMIC DNA]</scope>
    <source>
        <strain evidence="2">A1464</strain>
    </source>
</reference>
<comment type="caution">
    <text evidence="2">The sequence shown here is derived from an EMBL/GenBank/DDBJ whole genome shotgun (WGS) entry which is preliminary data.</text>
</comment>
<organism evidence="2 3">
    <name type="scientific">endosymbiont of Galathealinum brachiosum</name>
    <dbReference type="NCBI Taxonomy" id="2200906"/>
    <lineage>
        <taxon>Bacteria</taxon>
        <taxon>Pseudomonadati</taxon>
        <taxon>Pseudomonadota</taxon>
        <taxon>Gammaproteobacteria</taxon>
        <taxon>sulfur-oxidizing symbionts</taxon>
    </lineage>
</organism>
<dbReference type="Proteomes" id="UP000254266">
    <property type="component" value="Unassembled WGS sequence"/>
</dbReference>
<evidence type="ECO:0000259" key="1">
    <source>
        <dbReference type="Pfam" id="PF00085"/>
    </source>
</evidence>
<protein>
    <submittedName>
        <fullName evidence="2">Thioredoxin</fullName>
    </submittedName>
</protein>